<organism evidence="2 3">
    <name type="scientific">Komagataeibacter europaeus NBRC 3261</name>
    <dbReference type="NCBI Taxonomy" id="1234669"/>
    <lineage>
        <taxon>Bacteria</taxon>
        <taxon>Pseudomonadati</taxon>
        <taxon>Pseudomonadota</taxon>
        <taxon>Alphaproteobacteria</taxon>
        <taxon>Acetobacterales</taxon>
        <taxon>Acetobacteraceae</taxon>
        <taxon>Komagataeibacter</taxon>
    </lineage>
</organism>
<feature type="compositionally biased region" description="Polar residues" evidence="1">
    <location>
        <begin position="336"/>
        <end position="347"/>
    </location>
</feature>
<evidence type="ECO:0000313" key="3">
    <source>
        <dbReference type="Proteomes" id="UP000032675"/>
    </source>
</evidence>
<gene>
    <name evidence="2" type="ORF">Geu3261_0025_003</name>
</gene>
<dbReference type="EMBL" id="BANI01000025">
    <property type="protein sequence ID" value="GAN95447.1"/>
    <property type="molecule type" value="Genomic_DNA"/>
</dbReference>
<name>A0A0D6PVU7_KOMEU</name>
<dbReference type="RefSeq" id="WP_148425010.1">
    <property type="nucleotide sequence ID" value="NZ_BANI01000025.1"/>
</dbReference>
<comment type="caution">
    <text evidence="2">The sequence shown here is derived from an EMBL/GenBank/DDBJ whole genome shotgun (WGS) entry which is preliminary data.</text>
</comment>
<protein>
    <submittedName>
        <fullName evidence="2">Uncharacterized protein</fullName>
    </submittedName>
</protein>
<sequence length="430" mass="48010">MTGQLPSVAEFSPDSFPAWSMLCAVSPEAVGVGTLLLNRLKSDRAITFRIGDVAMPDREIALMCCIPYDVLERALPVLIMRRFMARDDEGALYCPELYRRELRRRENARKRAERLRKAELIQQRIEAGELPAGSTLQGEANKLNAMLAGKRVPGEPEEIWRLRRALKISNADWKKLPQSRKDELHRQYILPLLSAITGGKATETDNGGQIQSGNGFENGLTSVTEEEDRIINSNLSSSQDTQPDTQSNSVSKNEMDLERINGLLRDRVKWDEETIATQQRYIRRSVRKYSVEIVLRGIETAIEDRKKSGEDLDAETFGAFKASIIRAATAKKHAGSNPSAPKQQSEAASLPGGMDQIPSDLPEARRAFAEDNAWYERNRIPLGSGIDTAFREYLEQKGRPAGLAGNGRPRPRSEVYARIYRDIAAADQAA</sequence>
<reference evidence="2 3" key="1">
    <citation type="submission" date="2012-11" db="EMBL/GenBank/DDBJ databases">
        <title>Whole genome sequence of Gluconacetobacter europaeus NBRC3261.</title>
        <authorList>
            <person name="Azuma Y."/>
            <person name="Higashiura N."/>
            <person name="Hirakawa H."/>
            <person name="Matsushita K."/>
        </authorList>
    </citation>
    <scope>NUCLEOTIDE SEQUENCE [LARGE SCALE GENOMIC DNA]</scope>
    <source>
        <strain evidence="2 3">NBRC 3261</strain>
    </source>
</reference>
<feature type="compositionally biased region" description="Polar residues" evidence="1">
    <location>
        <begin position="204"/>
        <end position="219"/>
    </location>
</feature>
<feature type="region of interest" description="Disordered" evidence="1">
    <location>
        <begin position="331"/>
        <end position="359"/>
    </location>
</feature>
<dbReference type="AlphaFoldDB" id="A0A0D6PVU7"/>
<evidence type="ECO:0000313" key="2">
    <source>
        <dbReference type="EMBL" id="GAN95447.1"/>
    </source>
</evidence>
<evidence type="ECO:0000256" key="1">
    <source>
        <dbReference type="SAM" id="MobiDB-lite"/>
    </source>
</evidence>
<proteinExistence type="predicted"/>
<feature type="region of interest" description="Disordered" evidence="1">
    <location>
        <begin position="233"/>
        <end position="256"/>
    </location>
</feature>
<dbReference type="Proteomes" id="UP000032675">
    <property type="component" value="Unassembled WGS sequence"/>
</dbReference>
<feature type="compositionally biased region" description="Low complexity" evidence="1">
    <location>
        <begin position="236"/>
        <end position="249"/>
    </location>
</feature>
<feature type="region of interest" description="Disordered" evidence="1">
    <location>
        <begin position="200"/>
        <end position="219"/>
    </location>
</feature>
<accession>A0A0D6PVU7</accession>